<feature type="compositionally biased region" description="Basic and acidic residues" evidence="1">
    <location>
        <begin position="7"/>
        <end position="16"/>
    </location>
</feature>
<reference evidence="3" key="1">
    <citation type="journal article" date="2014" name="Nat. Commun.">
        <title>The rainbow trout genome provides novel insights into evolution after whole-genome duplication in vertebrates.</title>
        <authorList>
            <person name="Berthelot C."/>
            <person name="Brunet F."/>
            <person name="Chalopin D."/>
            <person name="Juanchich A."/>
            <person name="Bernard M."/>
            <person name="Noel B."/>
            <person name="Bento P."/>
            <person name="Da Silva C."/>
            <person name="Labadie K."/>
            <person name="Alberti A."/>
            <person name="Aury J.M."/>
            <person name="Louis A."/>
            <person name="Dehais P."/>
            <person name="Bardou P."/>
            <person name="Montfort J."/>
            <person name="Klopp C."/>
            <person name="Cabau C."/>
            <person name="Gaspin C."/>
            <person name="Thorgaard G.H."/>
            <person name="Boussaha M."/>
            <person name="Quillet E."/>
            <person name="Guyomard R."/>
            <person name="Galiana D."/>
            <person name="Bobe J."/>
            <person name="Volff J.N."/>
            <person name="Genet C."/>
            <person name="Wincker P."/>
            <person name="Jaillon O."/>
            <person name="Roest Crollius H."/>
            <person name="Guiguen Y."/>
        </authorList>
    </citation>
    <scope>NUCLEOTIDE SEQUENCE [LARGE SCALE GENOMIC DNA]</scope>
</reference>
<evidence type="ECO:0000256" key="1">
    <source>
        <dbReference type="SAM" id="MobiDB-lite"/>
    </source>
</evidence>
<evidence type="ECO:0000313" key="3">
    <source>
        <dbReference type="EMBL" id="CDQ94866.1"/>
    </source>
</evidence>
<feature type="domain" description="Voltage-gated calcium channel subunit alpha C-terminal" evidence="2">
    <location>
        <begin position="36"/>
        <end position="83"/>
    </location>
</feature>
<dbReference type="Pfam" id="PF16885">
    <property type="entry name" value="CAC1F_C"/>
    <property type="match status" value="1"/>
</dbReference>
<dbReference type="PaxDb" id="8022-A0A060YT28"/>
<dbReference type="EMBL" id="FR918851">
    <property type="protein sequence ID" value="CDQ94866.1"/>
    <property type="molecule type" value="Genomic_DNA"/>
</dbReference>
<protein>
    <recommendedName>
        <fullName evidence="2">Voltage-gated calcium channel subunit alpha C-terminal domain-containing protein</fullName>
    </recommendedName>
</protein>
<sequence length="103" mass="12395">MLSGDRSYMEHVDRYQNSDTEYETPRGYHHPNSYYNDDEQPLYQDGRRSPKRRMLPATPQGHRRPSFNFECLRRQGSQDELPHQRTALPLHLMQHQVTHTYTH</sequence>
<evidence type="ECO:0000313" key="4">
    <source>
        <dbReference type="Proteomes" id="UP000193380"/>
    </source>
</evidence>
<accession>A0A060YT28</accession>
<dbReference type="InterPro" id="IPR031688">
    <property type="entry name" value="CAC1F_C"/>
</dbReference>
<name>A0A060YT28_ONCMY</name>
<reference evidence="3" key="2">
    <citation type="submission" date="2014-03" db="EMBL/GenBank/DDBJ databases">
        <authorList>
            <person name="Genoscope - CEA"/>
        </authorList>
    </citation>
    <scope>NUCLEOTIDE SEQUENCE</scope>
</reference>
<evidence type="ECO:0000259" key="2">
    <source>
        <dbReference type="Pfam" id="PF16885"/>
    </source>
</evidence>
<proteinExistence type="predicted"/>
<organism evidence="3 4">
    <name type="scientific">Oncorhynchus mykiss</name>
    <name type="common">Rainbow trout</name>
    <name type="synonym">Salmo gairdneri</name>
    <dbReference type="NCBI Taxonomy" id="8022"/>
    <lineage>
        <taxon>Eukaryota</taxon>
        <taxon>Metazoa</taxon>
        <taxon>Chordata</taxon>
        <taxon>Craniata</taxon>
        <taxon>Vertebrata</taxon>
        <taxon>Euteleostomi</taxon>
        <taxon>Actinopterygii</taxon>
        <taxon>Neopterygii</taxon>
        <taxon>Teleostei</taxon>
        <taxon>Protacanthopterygii</taxon>
        <taxon>Salmoniformes</taxon>
        <taxon>Salmonidae</taxon>
        <taxon>Salmoninae</taxon>
        <taxon>Oncorhynchus</taxon>
    </lineage>
</organism>
<gene>
    <name evidence="3" type="ORF">GSONMT00006598001</name>
</gene>
<dbReference type="Proteomes" id="UP000193380">
    <property type="component" value="Unassembled WGS sequence"/>
</dbReference>
<dbReference type="AlphaFoldDB" id="A0A060YT28"/>
<dbReference type="STRING" id="8022.A0A060YT28"/>
<feature type="region of interest" description="Disordered" evidence="1">
    <location>
        <begin position="1"/>
        <end position="67"/>
    </location>
</feature>